<gene>
    <name evidence="1" type="ORF">BDN70DRAFT_874774</name>
</gene>
<protein>
    <submittedName>
        <fullName evidence="1">Uncharacterized protein</fullName>
    </submittedName>
</protein>
<evidence type="ECO:0000313" key="2">
    <source>
        <dbReference type="Proteomes" id="UP000807469"/>
    </source>
</evidence>
<comment type="caution">
    <text evidence="1">The sequence shown here is derived from an EMBL/GenBank/DDBJ whole genome shotgun (WGS) entry which is preliminary data.</text>
</comment>
<dbReference type="Proteomes" id="UP000807469">
    <property type="component" value="Unassembled WGS sequence"/>
</dbReference>
<sequence length="54" mass="6173">MRMAALVDLLIGQPSSMDSVSNVWRSRKDLTDENQPAENDIVVNRRIEDMIVRS</sequence>
<accession>A0A9P6CX57</accession>
<dbReference type="AlphaFoldDB" id="A0A9P6CX57"/>
<reference evidence="1" key="1">
    <citation type="submission" date="2020-11" db="EMBL/GenBank/DDBJ databases">
        <authorList>
            <consortium name="DOE Joint Genome Institute"/>
            <person name="Ahrendt S."/>
            <person name="Riley R."/>
            <person name="Andreopoulos W."/>
            <person name="Labutti K."/>
            <person name="Pangilinan J."/>
            <person name="Ruiz-Duenas F.J."/>
            <person name="Barrasa J.M."/>
            <person name="Sanchez-Garcia M."/>
            <person name="Camarero S."/>
            <person name="Miyauchi S."/>
            <person name="Serrano A."/>
            <person name="Linde D."/>
            <person name="Babiker R."/>
            <person name="Drula E."/>
            <person name="Ayuso-Fernandez I."/>
            <person name="Pacheco R."/>
            <person name="Padilla G."/>
            <person name="Ferreira P."/>
            <person name="Barriuso J."/>
            <person name="Kellner H."/>
            <person name="Castanera R."/>
            <person name="Alfaro M."/>
            <person name="Ramirez L."/>
            <person name="Pisabarro A.G."/>
            <person name="Kuo A."/>
            <person name="Tritt A."/>
            <person name="Lipzen A."/>
            <person name="He G."/>
            <person name="Yan M."/>
            <person name="Ng V."/>
            <person name="Cullen D."/>
            <person name="Martin F."/>
            <person name="Rosso M.-N."/>
            <person name="Henrissat B."/>
            <person name="Hibbett D."/>
            <person name="Martinez A.T."/>
            <person name="Grigoriev I.V."/>
        </authorList>
    </citation>
    <scope>NUCLEOTIDE SEQUENCE</scope>
    <source>
        <strain evidence="1">CIRM-BRFM 674</strain>
    </source>
</reference>
<name>A0A9P6CX57_9AGAR</name>
<keyword evidence="2" id="KW-1185">Reference proteome</keyword>
<proteinExistence type="predicted"/>
<organism evidence="1 2">
    <name type="scientific">Pholiota conissans</name>
    <dbReference type="NCBI Taxonomy" id="109636"/>
    <lineage>
        <taxon>Eukaryota</taxon>
        <taxon>Fungi</taxon>
        <taxon>Dikarya</taxon>
        <taxon>Basidiomycota</taxon>
        <taxon>Agaricomycotina</taxon>
        <taxon>Agaricomycetes</taxon>
        <taxon>Agaricomycetidae</taxon>
        <taxon>Agaricales</taxon>
        <taxon>Agaricineae</taxon>
        <taxon>Strophariaceae</taxon>
        <taxon>Pholiota</taxon>
    </lineage>
</organism>
<evidence type="ECO:0000313" key="1">
    <source>
        <dbReference type="EMBL" id="KAF9482602.1"/>
    </source>
</evidence>
<dbReference type="EMBL" id="MU155163">
    <property type="protein sequence ID" value="KAF9482602.1"/>
    <property type="molecule type" value="Genomic_DNA"/>
</dbReference>